<dbReference type="EMBL" id="UINC01218538">
    <property type="protein sequence ID" value="SVE45603.1"/>
    <property type="molecule type" value="Genomic_DNA"/>
</dbReference>
<dbReference type="Gene3D" id="2.60.120.200">
    <property type="match status" value="1"/>
</dbReference>
<reference evidence="1" key="1">
    <citation type="submission" date="2018-05" db="EMBL/GenBank/DDBJ databases">
        <authorList>
            <person name="Lanie J.A."/>
            <person name="Ng W.-L."/>
            <person name="Kazmierczak K.M."/>
            <person name="Andrzejewski T.M."/>
            <person name="Davidsen T.M."/>
            <person name="Wayne K.J."/>
            <person name="Tettelin H."/>
            <person name="Glass J.I."/>
            <person name="Rusch D."/>
            <person name="Podicherti R."/>
            <person name="Tsui H.-C.T."/>
            <person name="Winkler M.E."/>
        </authorList>
    </citation>
    <scope>NUCLEOTIDE SEQUENCE</scope>
</reference>
<dbReference type="InterPro" id="IPR013320">
    <property type="entry name" value="ConA-like_dom_sf"/>
</dbReference>
<gene>
    <name evidence="1" type="ORF">METZ01_LOCUS498457</name>
</gene>
<feature type="non-terminal residue" evidence="1">
    <location>
        <position position="122"/>
    </location>
</feature>
<dbReference type="SUPFAM" id="SSF49899">
    <property type="entry name" value="Concanavalin A-like lectins/glucanases"/>
    <property type="match status" value="1"/>
</dbReference>
<evidence type="ECO:0000313" key="1">
    <source>
        <dbReference type="EMBL" id="SVE45603.1"/>
    </source>
</evidence>
<proteinExistence type="predicted"/>
<organism evidence="1">
    <name type="scientific">marine metagenome</name>
    <dbReference type="NCBI Taxonomy" id="408172"/>
    <lineage>
        <taxon>unclassified sequences</taxon>
        <taxon>metagenomes</taxon>
        <taxon>ecological metagenomes</taxon>
    </lineage>
</organism>
<name>A0A383DMV0_9ZZZZ</name>
<dbReference type="AlphaFoldDB" id="A0A383DMV0"/>
<accession>A0A383DMV0</accession>
<sequence>MTFSEGGDNTTIDLSDYSNHGTLQNVKWVNGKFNRSLMLNGTAWINVEDDESLDLDKTNFTIALWVNFREKSYAAFISKDEGLGEKNKWFLSYKPSSKNNHIGFHINQPDKEGIWINTPWDG</sequence>
<protein>
    <submittedName>
        <fullName evidence="1">Uncharacterized protein</fullName>
    </submittedName>
</protein>